<dbReference type="InterPro" id="IPR001507">
    <property type="entry name" value="ZP_dom"/>
</dbReference>
<evidence type="ECO:0000313" key="5">
    <source>
        <dbReference type="Proteomes" id="UP000694846"/>
    </source>
</evidence>
<keyword evidence="2" id="KW-1133">Transmembrane helix</keyword>
<dbReference type="PROSITE" id="PS51034">
    <property type="entry name" value="ZP_2"/>
    <property type="match status" value="1"/>
</dbReference>
<feature type="compositionally biased region" description="Low complexity" evidence="1">
    <location>
        <begin position="144"/>
        <end position="191"/>
    </location>
</feature>
<feature type="compositionally biased region" description="Polar residues" evidence="1">
    <location>
        <begin position="134"/>
        <end position="143"/>
    </location>
</feature>
<gene>
    <name evidence="6" type="primary">LOC112681752</name>
</gene>
<accession>A0A8B8FAL6</accession>
<dbReference type="OrthoDB" id="10068552at2759"/>
<feature type="region of interest" description="Disordered" evidence="1">
    <location>
        <begin position="96"/>
        <end position="193"/>
    </location>
</feature>
<feature type="chain" id="PRO_5033995321" evidence="3">
    <location>
        <begin position="22"/>
        <end position="626"/>
    </location>
</feature>
<dbReference type="PANTHER" id="PTHR46560">
    <property type="entry name" value="CYPHER, ISOFORM B"/>
    <property type="match status" value="1"/>
</dbReference>
<dbReference type="Gene3D" id="2.60.40.3210">
    <property type="entry name" value="Zona pellucida, ZP-N domain"/>
    <property type="match status" value="1"/>
</dbReference>
<evidence type="ECO:0000256" key="2">
    <source>
        <dbReference type="SAM" id="Phobius"/>
    </source>
</evidence>
<dbReference type="RefSeq" id="XP_025407843.1">
    <property type="nucleotide sequence ID" value="XM_025552058.1"/>
</dbReference>
<dbReference type="InterPro" id="IPR042235">
    <property type="entry name" value="ZP-C_dom"/>
</dbReference>
<name>A0A8B8FAL6_9HEMI</name>
<evidence type="ECO:0000256" key="3">
    <source>
        <dbReference type="SAM" id="SignalP"/>
    </source>
</evidence>
<proteinExistence type="predicted"/>
<sequence length="626" mass="69779">MTRHWMTSLLIIAQIYNAVLGVDLYDRALFVKSDDIRKAREIHTKVSQIAPNSMDQTVDHILTWLQSRYQNTQNQRLARQDNAQQRPRPFEATQPQEFRGYLPPQPPPQPEFSVPTSSQFPQAPEAAPPAVDNIFQTTTSDQTPQSQQPPQQSQQPLQQSQQLSQQPQQPLQQSQLPSQQPQQPQQPSLSPTIAPENFQASVTGSENQPTDFSSQMLQTTVGFTDESTGFLVTNPPFEPNSENLQSNLDTVSHPPHIHNINVQCSKEMMTINVEFNKPYDGVIYSKGFYNSQECRYVNPNSGQTKYSFKVMLNSCGTHFVDEFSTGKQAYLENVLVVQNEPGIQEAWDVIRTVRCLWEGNLNKALSIALNIGMLNQEVVTFSGDTATARLDIQSGKGPFAPPANGLVKIGETMTLVVTVDGDPGFNVLVRECVARDSNPESGNQLQLTDSQGCVAKPKLFGSFQTTTNPATGSLIAYAYFQAFKFPDVMDLLIECNVELCKANCQPCAEPNQKIDPGRRRRDVPPTTGNNTINAFDDSADSMMLVGRVHVYSPDDLMADNFNRTLSYGATNDVLDPLQAFAAGDRMLCISSKKFYMTYSFMVAVTLISSAMSMILWIRLQRKSYKV</sequence>
<dbReference type="SMART" id="SM00241">
    <property type="entry name" value="ZP"/>
    <property type="match status" value="1"/>
</dbReference>
<keyword evidence="5" id="KW-1185">Reference proteome</keyword>
<feature type="domain" description="ZP" evidence="4">
    <location>
        <begin position="263"/>
        <end position="514"/>
    </location>
</feature>
<dbReference type="AlphaFoldDB" id="A0A8B8FAL6"/>
<feature type="compositionally biased region" description="Low complexity" evidence="1">
    <location>
        <begin position="121"/>
        <end position="130"/>
    </location>
</feature>
<evidence type="ECO:0000313" key="6">
    <source>
        <dbReference type="RefSeq" id="XP_025407843.1"/>
    </source>
</evidence>
<dbReference type="Gene3D" id="2.60.40.4100">
    <property type="entry name" value="Zona pellucida, ZP-C domain"/>
    <property type="match status" value="1"/>
</dbReference>
<reference evidence="6" key="1">
    <citation type="submission" date="2025-08" db="UniProtKB">
        <authorList>
            <consortium name="RefSeq"/>
        </authorList>
    </citation>
    <scope>IDENTIFICATION</scope>
    <source>
        <tissue evidence="6">Whole body</tissue>
    </source>
</reference>
<feature type="signal peptide" evidence="3">
    <location>
        <begin position="1"/>
        <end position="21"/>
    </location>
</feature>
<keyword evidence="2" id="KW-0472">Membrane</keyword>
<dbReference type="InterPro" id="IPR056953">
    <property type="entry name" value="CUT_N"/>
</dbReference>
<dbReference type="GeneID" id="112681752"/>
<evidence type="ECO:0000256" key="1">
    <source>
        <dbReference type="SAM" id="MobiDB-lite"/>
    </source>
</evidence>
<organism evidence="5 6">
    <name type="scientific">Sipha flava</name>
    <name type="common">yellow sugarcane aphid</name>
    <dbReference type="NCBI Taxonomy" id="143950"/>
    <lineage>
        <taxon>Eukaryota</taxon>
        <taxon>Metazoa</taxon>
        <taxon>Ecdysozoa</taxon>
        <taxon>Arthropoda</taxon>
        <taxon>Hexapoda</taxon>
        <taxon>Insecta</taxon>
        <taxon>Pterygota</taxon>
        <taxon>Neoptera</taxon>
        <taxon>Paraneoptera</taxon>
        <taxon>Hemiptera</taxon>
        <taxon>Sternorrhyncha</taxon>
        <taxon>Aphidomorpha</taxon>
        <taxon>Aphidoidea</taxon>
        <taxon>Aphididae</taxon>
        <taxon>Sipha</taxon>
    </lineage>
</organism>
<dbReference type="Proteomes" id="UP000694846">
    <property type="component" value="Unplaced"/>
</dbReference>
<feature type="region of interest" description="Disordered" evidence="1">
    <location>
        <begin position="511"/>
        <end position="531"/>
    </location>
</feature>
<dbReference type="PANTHER" id="PTHR46560:SF4">
    <property type="entry name" value="DUSKY"/>
    <property type="match status" value="1"/>
</dbReference>
<dbReference type="Pfam" id="PF25057">
    <property type="entry name" value="CUT_N"/>
    <property type="match status" value="1"/>
</dbReference>
<protein>
    <submittedName>
        <fullName evidence="6">Uncharacterized protein LOC112681752</fullName>
    </submittedName>
</protein>
<evidence type="ECO:0000259" key="4">
    <source>
        <dbReference type="PROSITE" id="PS51034"/>
    </source>
</evidence>
<feature type="transmembrane region" description="Helical" evidence="2">
    <location>
        <begin position="595"/>
        <end position="617"/>
    </location>
</feature>
<keyword evidence="2" id="KW-0812">Transmembrane</keyword>
<keyword evidence="3" id="KW-0732">Signal</keyword>